<dbReference type="InterPro" id="IPR016181">
    <property type="entry name" value="Acyl_CoA_acyltransferase"/>
</dbReference>
<accession>A0ABN2R4U6</accession>
<comment type="caution">
    <text evidence="2">The sequence shown here is derived from an EMBL/GenBank/DDBJ whole genome shotgun (WGS) entry which is preliminary data.</text>
</comment>
<evidence type="ECO:0000259" key="1">
    <source>
        <dbReference type="PROSITE" id="PS51186"/>
    </source>
</evidence>
<reference evidence="2 3" key="1">
    <citation type="journal article" date="2019" name="Int. J. Syst. Evol. Microbiol.">
        <title>The Global Catalogue of Microorganisms (GCM) 10K type strain sequencing project: providing services to taxonomists for standard genome sequencing and annotation.</title>
        <authorList>
            <consortium name="The Broad Institute Genomics Platform"/>
            <consortium name="The Broad Institute Genome Sequencing Center for Infectious Disease"/>
            <person name="Wu L."/>
            <person name="Ma J."/>
        </authorList>
    </citation>
    <scope>NUCLEOTIDE SEQUENCE [LARGE SCALE GENOMIC DNA]</scope>
    <source>
        <strain evidence="2 3">JCM 15309</strain>
    </source>
</reference>
<dbReference type="RefSeq" id="WP_344045149.1">
    <property type="nucleotide sequence ID" value="NZ_BAAAPB010000002.1"/>
</dbReference>
<dbReference type="PROSITE" id="PS51186">
    <property type="entry name" value="GNAT"/>
    <property type="match status" value="1"/>
</dbReference>
<evidence type="ECO:0000313" key="3">
    <source>
        <dbReference type="Proteomes" id="UP001500571"/>
    </source>
</evidence>
<dbReference type="PANTHER" id="PTHR43441">
    <property type="entry name" value="RIBOSOMAL-PROTEIN-SERINE ACETYLTRANSFERASE"/>
    <property type="match status" value="1"/>
</dbReference>
<name>A0ABN2R4U6_9ACTN</name>
<feature type="domain" description="N-acetyltransferase" evidence="1">
    <location>
        <begin position="60"/>
        <end position="194"/>
    </location>
</feature>
<dbReference type="Pfam" id="PF13302">
    <property type="entry name" value="Acetyltransf_3"/>
    <property type="match status" value="1"/>
</dbReference>
<dbReference type="SUPFAM" id="SSF55729">
    <property type="entry name" value="Acyl-CoA N-acyltransferases (Nat)"/>
    <property type="match status" value="1"/>
</dbReference>
<dbReference type="EMBL" id="BAAAPB010000002">
    <property type="protein sequence ID" value="GAA1963690.1"/>
    <property type="molecule type" value="Genomic_DNA"/>
</dbReference>
<dbReference type="Proteomes" id="UP001500571">
    <property type="component" value="Unassembled WGS sequence"/>
</dbReference>
<evidence type="ECO:0000313" key="2">
    <source>
        <dbReference type="EMBL" id="GAA1963690.1"/>
    </source>
</evidence>
<keyword evidence="3" id="KW-1185">Reference proteome</keyword>
<gene>
    <name evidence="2" type="ORF">GCM10009798_24710</name>
</gene>
<proteinExistence type="predicted"/>
<organism evidence="2 3">
    <name type="scientific">Nocardioides panacihumi</name>
    <dbReference type="NCBI Taxonomy" id="400774"/>
    <lineage>
        <taxon>Bacteria</taxon>
        <taxon>Bacillati</taxon>
        <taxon>Actinomycetota</taxon>
        <taxon>Actinomycetes</taxon>
        <taxon>Propionibacteriales</taxon>
        <taxon>Nocardioidaceae</taxon>
        <taxon>Nocardioides</taxon>
    </lineage>
</organism>
<dbReference type="PANTHER" id="PTHR43441:SF2">
    <property type="entry name" value="FAMILY ACETYLTRANSFERASE, PUTATIVE (AFU_ORTHOLOGUE AFUA_7G00850)-RELATED"/>
    <property type="match status" value="1"/>
</dbReference>
<protein>
    <submittedName>
        <fullName evidence="2">GNAT family protein</fullName>
    </submittedName>
</protein>
<dbReference type="InterPro" id="IPR000182">
    <property type="entry name" value="GNAT_dom"/>
</dbReference>
<dbReference type="InterPro" id="IPR051908">
    <property type="entry name" value="Ribosomal_N-acetyltransferase"/>
</dbReference>
<dbReference type="Gene3D" id="3.40.630.30">
    <property type="match status" value="1"/>
</dbReference>
<sequence length="242" mass="26768">MPDVNEFGLPVGDVVEGWAPRPRPEPVTLTGRYVRVAPLSSAHYAELFRTVCGSGDGDLWTYRPVDRPASLPDLWMHLAAVLESPVDVTFALIPTEGEYAGQPAGLASYLRIEPGTGQIEVGGVLFAKALQRTRAATEAIHLLMRHAFDDLGYRRFEWKCDSLNEPSRRAAARLGFVYEGRFRNHMITKGRNRDTDWFSVTDAEWPAVRAAHERWLDPANFDGGRQVTPLSDLTAGLAAGAH</sequence>